<dbReference type="InterPro" id="IPR001962">
    <property type="entry name" value="Asn_synthase"/>
</dbReference>
<proteinExistence type="predicted"/>
<dbReference type="GO" id="GO:0004066">
    <property type="term" value="F:asparagine synthase (glutamine-hydrolyzing) activity"/>
    <property type="evidence" value="ECO:0007669"/>
    <property type="project" value="InterPro"/>
</dbReference>
<dbReference type="Proteomes" id="UP000220397">
    <property type="component" value="Unassembled WGS sequence"/>
</dbReference>
<dbReference type="SUPFAM" id="SSF52402">
    <property type="entry name" value="Adenine nucleotide alpha hydrolases-like"/>
    <property type="match status" value="1"/>
</dbReference>
<accession>A0A9X6VC88</accession>
<dbReference type="GO" id="GO:0006529">
    <property type="term" value="P:asparagine biosynthetic process"/>
    <property type="evidence" value="ECO:0007669"/>
    <property type="project" value="InterPro"/>
</dbReference>
<evidence type="ECO:0000259" key="1">
    <source>
        <dbReference type="Pfam" id="PF00733"/>
    </source>
</evidence>
<dbReference type="Gene3D" id="3.40.50.620">
    <property type="entry name" value="HUPs"/>
    <property type="match status" value="1"/>
</dbReference>
<evidence type="ECO:0000313" key="3">
    <source>
        <dbReference type="Proteomes" id="UP000220397"/>
    </source>
</evidence>
<reference evidence="2 3" key="1">
    <citation type="submission" date="2017-09" db="EMBL/GenBank/DDBJ databases">
        <title>Large-scale bioinformatics analysis of Bacillus genomes uncovers conserved roles of natural products in bacterial physiology.</title>
        <authorList>
            <consortium name="Agbiome Team Llc"/>
            <person name="Bleich R.M."/>
            <person name="Kirk G.J."/>
            <person name="Santa Maria K.C."/>
            <person name="Allen S.E."/>
            <person name="Farag S."/>
            <person name="Shank E.A."/>
            <person name="Bowers A."/>
        </authorList>
    </citation>
    <scope>NUCLEOTIDE SEQUENCE [LARGE SCALE GENOMIC DNA]</scope>
    <source>
        <strain evidence="2 3">AFS015413</strain>
    </source>
</reference>
<organism evidence="2 3">
    <name type="scientific">Bacillus thuringiensis</name>
    <dbReference type="NCBI Taxonomy" id="1428"/>
    <lineage>
        <taxon>Bacteria</taxon>
        <taxon>Bacillati</taxon>
        <taxon>Bacillota</taxon>
        <taxon>Bacilli</taxon>
        <taxon>Bacillales</taxon>
        <taxon>Bacillaceae</taxon>
        <taxon>Bacillus</taxon>
        <taxon>Bacillus cereus group</taxon>
    </lineage>
</organism>
<dbReference type="Pfam" id="PF00733">
    <property type="entry name" value="Asn_synthase"/>
    <property type="match status" value="1"/>
</dbReference>
<feature type="domain" description="Asparagine synthetase" evidence="1">
    <location>
        <begin position="41"/>
        <end position="203"/>
    </location>
</feature>
<gene>
    <name evidence="2" type="ORF">CN398_09205</name>
</gene>
<dbReference type="AlphaFoldDB" id="A0A9X6VC88"/>
<comment type="caution">
    <text evidence="2">The sequence shown here is derived from an EMBL/GenBank/DDBJ whole genome shotgun (WGS) entry which is preliminary data.</text>
</comment>
<name>A0A9X6VC88_BACTU</name>
<sequence length="296" mass="34885">MLSNLLPIWYKLNLQQMLGGFFDMLKQYINEYLEETIYNKNSVALLFSGGMDSLSLLLSCLEIGIRPTLYTFYLKSYTSSDIECSRRIADIFNLKLTEIPIEDASITQLEADVRYIIETFNVKKKTAIQCIYPFLYTAPRIKEKYVLTGICADLLYGTPRSMAKHAKDLSRFNEIRDKRMKDDSTSSYKQIKQLLKMYDKELIAPYKECMPLKNYLRGMTFKEMNSPKQKLPAYLSYQENIEKYNLYRRNESYQIASRIREWHDSLLTTHLNSNNQFKTIVSLYNYLYKEIHGDSK</sequence>
<dbReference type="InterPro" id="IPR014729">
    <property type="entry name" value="Rossmann-like_a/b/a_fold"/>
</dbReference>
<dbReference type="EMBL" id="NTUS01000026">
    <property type="protein sequence ID" value="PFB07904.1"/>
    <property type="molecule type" value="Genomic_DNA"/>
</dbReference>
<protein>
    <recommendedName>
        <fullName evidence="1">Asparagine synthetase domain-containing protein</fullName>
    </recommendedName>
</protein>
<evidence type="ECO:0000313" key="2">
    <source>
        <dbReference type="EMBL" id="PFB07904.1"/>
    </source>
</evidence>